<dbReference type="GO" id="GO:0008610">
    <property type="term" value="P:lipid biosynthetic process"/>
    <property type="evidence" value="ECO:0007669"/>
    <property type="project" value="InterPro"/>
</dbReference>
<name>A0A6S6RTV9_9BACT</name>
<keyword evidence="4" id="KW-0560">Oxidoreductase</keyword>
<sequence length="413" mass="48224">MKVILFAIPIFFLLIGIEVFIARLHEKKLYRFNDAISNISCGISQQVIGIFIKTITLGGYVYCYQFSPFRIPNTWWTYLLLFFAIDFLYYWFHRYAHEISFFWGTHVVHHQSEDYNLSVALRQSAFQSLISGLFYLPLAIIGFDPIPFLLMNTIQTLYQFWIHTETIDKMPAWFEYLFNTPSHHRVHHGRNPKYIDKNHGGTFILFDRWFGTFQAEEEAVVYGVTKSLSTWNPIWANFDYYNDLRKEFGRTKGLKDKIRLLLKKPGWRSEAAGGPLYPPPIQPNDPIKYHTIIPNGLSIYIFVQYIFLLLGTSLFLATLSIDKHSFLIPILMGIILILWSVASFGLAADKRKLGFQLEISRLLLLPIALFILLNLSTTNPIISTNILYFTIGISFLNLFSISYFWRFRNILNQ</sequence>
<evidence type="ECO:0000313" key="9">
    <source>
        <dbReference type="EMBL" id="CAA6799006.1"/>
    </source>
</evidence>
<evidence type="ECO:0000256" key="6">
    <source>
        <dbReference type="ARBA" id="ARBA00023136"/>
    </source>
</evidence>
<feature type="transmembrane region" description="Helical" evidence="7">
    <location>
        <begin position="75"/>
        <end position="92"/>
    </location>
</feature>
<feature type="transmembrane region" description="Helical" evidence="7">
    <location>
        <begin position="297"/>
        <end position="320"/>
    </location>
</feature>
<dbReference type="InterPro" id="IPR051689">
    <property type="entry name" value="Sterol_desaturase/TMEM195"/>
</dbReference>
<comment type="subcellular location">
    <subcellularLocation>
        <location evidence="1">Endomembrane system</location>
        <topology evidence="1">Multi-pass membrane protein</topology>
    </subcellularLocation>
</comment>
<dbReference type="GO" id="GO:0050479">
    <property type="term" value="F:glyceryl-ether monooxygenase activity"/>
    <property type="evidence" value="ECO:0007669"/>
    <property type="project" value="TreeGrafter"/>
</dbReference>
<dbReference type="Pfam" id="PF04116">
    <property type="entry name" value="FA_hydroxylase"/>
    <property type="match status" value="1"/>
</dbReference>
<keyword evidence="3 7" id="KW-1133">Transmembrane helix</keyword>
<organism evidence="9">
    <name type="scientific">uncultured Aureispira sp</name>
    <dbReference type="NCBI Taxonomy" id="1331704"/>
    <lineage>
        <taxon>Bacteria</taxon>
        <taxon>Pseudomonadati</taxon>
        <taxon>Bacteroidota</taxon>
        <taxon>Saprospiria</taxon>
        <taxon>Saprospirales</taxon>
        <taxon>Saprospiraceae</taxon>
        <taxon>Aureispira</taxon>
        <taxon>environmental samples</taxon>
    </lineage>
</organism>
<keyword evidence="6 7" id="KW-0472">Membrane</keyword>
<dbReference type="GO" id="GO:0005506">
    <property type="term" value="F:iron ion binding"/>
    <property type="evidence" value="ECO:0007669"/>
    <property type="project" value="InterPro"/>
</dbReference>
<feature type="transmembrane region" description="Helical" evidence="7">
    <location>
        <begin position="326"/>
        <end position="347"/>
    </location>
</feature>
<proteinExistence type="predicted"/>
<feature type="domain" description="Fatty acid hydroxylase" evidence="8">
    <location>
        <begin position="79"/>
        <end position="212"/>
    </location>
</feature>
<evidence type="ECO:0000256" key="5">
    <source>
        <dbReference type="ARBA" id="ARBA00023098"/>
    </source>
</evidence>
<dbReference type="InterPro" id="IPR006694">
    <property type="entry name" value="Fatty_acid_hydroxylase"/>
</dbReference>
<evidence type="ECO:0000256" key="4">
    <source>
        <dbReference type="ARBA" id="ARBA00023002"/>
    </source>
</evidence>
<feature type="transmembrane region" description="Helical" evidence="7">
    <location>
        <begin position="6"/>
        <end position="24"/>
    </location>
</feature>
<dbReference type="PANTHER" id="PTHR21624:SF1">
    <property type="entry name" value="ALKYLGLYCEROL MONOOXYGENASE"/>
    <property type="match status" value="1"/>
</dbReference>
<dbReference type="EMBL" id="CACVAQ010000016">
    <property type="protein sequence ID" value="CAA6799006.1"/>
    <property type="molecule type" value="Genomic_DNA"/>
</dbReference>
<dbReference type="AlphaFoldDB" id="A0A6S6RTV9"/>
<dbReference type="GO" id="GO:0012505">
    <property type="term" value="C:endomembrane system"/>
    <property type="evidence" value="ECO:0007669"/>
    <property type="project" value="UniProtKB-SubCell"/>
</dbReference>
<dbReference type="PANTHER" id="PTHR21624">
    <property type="entry name" value="STEROL DESATURASE-RELATED PROTEIN"/>
    <property type="match status" value="1"/>
</dbReference>
<protein>
    <submittedName>
        <fullName evidence="9">Sterol desaturase</fullName>
    </submittedName>
</protein>
<gene>
    <name evidence="9" type="ORF">HELGO_WM28544</name>
</gene>
<accession>A0A6S6RTV9</accession>
<evidence type="ECO:0000259" key="8">
    <source>
        <dbReference type="Pfam" id="PF04116"/>
    </source>
</evidence>
<feature type="transmembrane region" description="Helical" evidence="7">
    <location>
        <begin position="359"/>
        <end position="376"/>
    </location>
</feature>
<reference evidence="9" key="1">
    <citation type="submission" date="2020-01" db="EMBL/GenBank/DDBJ databases">
        <authorList>
            <person name="Meier V. D."/>
            <person name="Meier V D."/>
        </authorList>
    </citation>
    <scope>NUCLEOTIDE SEQUENCE</scope>
    <source>
        <strain evidence="9">HLG_WM_MAG_10</strain>
    </source>
</reference>
<dbReference type="GO" id="GO:0006643">
    <property type="term" value="P:membrane lipid metabolic process"/>
    <property type="evidence" value="ECO:0007669"/>
    <property type="project" value="TreeGrafter"/>
</dbReference>
<dbReference type="GO" id="GO:0016020">
    <property type="term" value="C:membrane"/>
    <property type="evidence" value="ECO:0007669"/>
    <property type="project" value="GOC"/>
</dbReference>
<evidence type="ECO:0000256" key="3">
    <source>
        <dbReference type="ARBA" id="ARBA00022989"/>
    </source>
</evidence>
<evidence type="ECO:0000256" key="2">
    <source>
        <dbReference type="ARBA" id="ARBA00022692"/>
    </source>
</evidence>
<evidence type="ECO:0000256" key="7">
    <source>
        <dbReference type="SAM" id="Phobius"/>
    </source>
</evidence>
<feature type="transmembrane region" description="Helical" evidence="7">
    <location>
        <begin position="382"/>
        <end position="405"/>
    </location>
</feature>
<evidence type="ECO:0000256" key="1">
    <source>
        <dbReference type="ARBA" id="ARBA00004127"/>
    </source>
</evidence>
<feature type="transmembrane region" description="Helical" evidence="7">
    <location>
        <begin position="36"/>
        <end position="55"/>
    </location>
</feature>
<keyword evidence="5" id="KW-0443">Lipid metabolism</keyword>
<keyword evidence="2 7" id="KW-0812">Transmembrane</keyword>